<gene>
    <name evidence="3" type="ORF">C7419_1012201</name>
</gene>
<dbReference type="GO" id="GO:0005975">
    <property type="term" value="P:carbohydrate metabolic process"/>
    <property type="evidence" value="ECO:0007669"/>
    <property type="project" value="InterPro"/>
</dbReference>
<evidence type="ECO:0000313" key="3">
    <source>
        <dbReference type="EMBL" id="PWK38306.1"/>
    </source>
</evidence>
<dbReference type="GO" id="GO:0016020">
    <property type="term" value="C:membrane"/>
    <property type="evidence" value="ECO:0007669"/>
    <property type="project" value="InterPro"/>
</dbReference>
<dbReference type="PANTHER" id="PTHR11927:SF9">
    <property type="entry name" value="L-FUCOSYLTRANSFERASE"/>
    <property type="match status" value="1"/>
</dbReference>
<organism evidence="3 4">
    <name type="scientific">Cupriavidus plantarum</name>
    <dbReference type="NCBI Taxonomy" id="942865"/>
    <lineage>
        <taxon>Bacteria</taxon>
        <taxon>Pseudomonadati</taxon>
        <taxon>Pseudomonadota</taxon>
        <taxon>Betaproteobacteria</taxon>
        <taxon>Burkholderiales</taxon>
        <taxon>Burkholderiaceae</taxon>
        <taxon>Cupriavidus</taxon>
    </lineage>
</organism>
<accession>A0A316F1I3</accession>
<dbReference type="CDD" id="cd11301">
    <property type="entry name" value="Fut1_Fut2_like"/>
    <property type="match status" value="1"/>
</dbReference>
<dbReference type="Gene3D" id="3.40.50.11350">
    <property type="match status" value="1"/>
</dbReference>
<name>A0A316F1I3_9BURK</name>
<dbReference type="GO" id="GO:0008107">
    <property type="term" value="F:galactoside 2-alpha-L-fucosyltransferase activity"/>
    <property type="evidence" value="ECO:0007669"/>
    <property type="project" value="InterPro"/>
</dbReference>
<comment type="caution">
    <text evidence="3">The sequence shown here is derived from an EMBL/GenBank/DDBJ whole genome shotgun (WGS) entry which is preliminary data.</text>
</comment>
<protein>
    <submittedName>
        <fullName evidence="3">Glycosyl transferase family 11</fullName>
    </submittedName>
</protein>
<evidence type="ECO:0000256" key="1">
    <source>
        <dbReference type="ARBA" id="ARBA00022676"/>
    </source>
</evidence>
<evidence type="ECO:0000256" key="2">
    <source>
        <dbReference type="ARBA" id="ARBA00022679"/>
    </source>
</evidence>
<proteinExistence type="predicted"/>
<reference evidence="3 4" key="1">
    <citation type="submission" date="2018-05" db="EMBL/GenBank/DDBJ databases">
        <title>Genomic Encyclopedia of Type Strains, Phase IV (KMG-V): Genome sequencing to study the core and pangenomes of soil and plant-associated prokaryotes.</title>
        <authorList>
            <person name="Whitman W."/>
        </authorList>
    </citation>
    <scope>NUCLEOTIDE SEQUENCE [LARGE SCALE GENOMIC DNA]</scope>
    <source>
        <strain evidence="3 4">SLV-132</strain>
    </source>
</reference>
<dbReference type="Pfam" id="PF01531">
    <property type="entry name" value="Glyco_transf_11"/>
    <property type="match status" value="1"/>
</dbReference>
<keyword evidence="4" id="KW-1185">Reference proteome</keyword>
<dbReference type="Proteomes" id="UP000245754">
    <property type="component" value="Unassembled WGS sequence"/>
</dbReference>
<dbReference type="RefSeq" id="WP_109581915.1">
    <property type="nucleotide sequence ID" value="NZ_QGGT01000001.1"/>
</dbReference>
<dbReference type="EMBL" id="QGGT01000001">
    <property type="protein sequence ID" value="PWK38306.1"/>
    <property type="molecule type" value="Genomic_DNA"/>
</dbReference>
<evidence type="ECO:0000313" key="4">
    <source>
        <dbReference type="Proteomes" id="UP000245754"/>
    </source>
</evidence>
<keyword evidence="2 3" id="KW-0808">Transferase</keyword>
<dbReference type="InterPro" id="IPR002516">
    <property type="entry name" value="Glyco_trans_11"/>
</dbReference>
<keyword evidence="1" id="KW-0328">Glycosyltransferase</keyword>
<dbReference type="PANTHER" id="PTHR11927">
    <property type="entry name" value="GALACTOSIDE 2-L-FUCOSYLTRANSFERASE"/>
    <property type="match status" value="1"/>
</dbReference>
<sequence>MIIANLIGGLGNQMFQYATGRAVAHRHNVPLLLDASGFAHYELRRYELDELSIQARVATEDDLARAGIKPKAPTLLNRAKKALGIDRAPNLLKEASFTYDPRIEQVTPPAYLDGYWQSERYFSGIADLLRQEFMLASPLDAANERIATQIREAGPNAVSLHIRRGDYVSNPHTAQYHGVCSLDYYRAAVEHVAARIAAPRFFVFSDDHAWVTENFKLEHPVVLVDVNGADRGVCDMALMKACRHHIIANSSFSWWGAWLNPHADKIVVAPQRWFSGASNDTTDLIPTSWVRL</sequence>
<dbReference type="AlphaFoldDB" id="A0A316F1I3"/>